<dbReference type="PANTHER" id="PTHR33177:SF41">
    <property type="entry name" value="OS05G0442000 PROTEIN"/>
    <property type="match status" value="1"/>
</dbReference>
<dbReference type="PANTHER" id="PTHR33177">
    <property type="entry name" value="PUTATIVE-RELATED"/>
    <property type="match status" value="1"/>
</dbReference>
<dbReference type="AlphaFoldDB" id="A0A833VB73"/>
<organism evidence="3 4">
    <name type="scientific">Carex littledalei</name>
    <dbReference type="NCBI Taxonomy" id="544730"/>
    <lineage>
        <taxon>Eukaryota</taxon>
        <taxon>Viridiplantae</taxon>
        <taxon>Streptophyta</taxon>
        <taxon>Embryophyta</taxon>
        <taxon>Tracheophyta</taxon>
        <taxon>Spermatophyta</taxon>
        <taxon>Magnoliopsida</taxon>
        <taxon>Liliopsida</taxon>
        <taxon>Poales</taxon>
        <taxon>Cyperaceae</taxon>
        <taxon>Cyperoideae</taxon>
        <taxon>Cariceae</taxon>
        <taxon>Carex</taxon>
        <taxon>Carex subgen. Euthyceras</taxon>
    </lineage>
</organism>
<feature type="compositionally biased region" description="Low complexity" evidence="1">
    <location>
        <begin position="33"/>
        <end position="63"/>
    </location>
</feature>
<feature type="region of interest" description="Disordered" evidence="1">
    <location>
        <begin position="1"/>
        <end position="77"/>
    </location>
</feature>
<accession>A0A833VB73</accession>
<keyword evidence="4" id="KW-1185">Reference proteome</keyword>
<dbReference type="InterPro" id="IPR055281">
    <property type="entry name" value="GIR1-2/SIED1"/>
</dbReference>
<protein>
    <recommendedName>
        <fullName evidence="2">GIR1-like zinc ribbon domain-containing protein</fullName>
    </recommendedName>
</protein>
<reference evidence="3" key="1">
    <citation type="submission" date="2020-01" db="EMBL/GenBank/DDBJ databases">
        <title>Genome sequence of Kobresia littledalei, the first chromosome-level genome in the family Cyperaceae.</title>
        <authorList>
            <person name="Qu G."/>
        </authorList>
    </citation>
    <scope>NUCLEOTIDE SEQUENCE</scope>
    <source>
        <strain evidence="3">C.B.Clarke</strain>
        <tissue evidence="3">Leaf</tissue>
    </source>
</reference>
<sequence>MSRSNGKNPRFDWRLNVSRARGGPSTSGHDGMNSNNNNNSPHRSSTSSSSGGTVSPPSSCVSSDEGDHRQSDSPDASMIVVGCPRCMMYVMLSEQDQKCPKCKSTVLVDFNRGNDRSKKN</sequence>
<comment type="caution">
    <text evidence="3">The sequence shown here is derived from an EMBL/GenBank/DDBJ whole genome shotgun (WGS) entry which is preliminary data.</text>
</comment>
<dbReference type="InterPro" id="IPR056440">
    <property type="entry name" value="Zn-ribbon_GIR1"/>
</dbReference>
<evidence type="ECO:0000313" key="4">
    <source>
        <dbReference type="Proteomes" id="UP000623129"/>
    </source>
</evidence>
<gene>
    <name evidence="3" type="ORF">FCM35_KLT03442</name>
</gene>
<evidence type="ECO:0000313" key="3">
    <source>
        <dbReference type="EMBL" id="KAF3332036.1"/>
    </source>
</evidence>
<evidence type="ECO:0000259" key="2">
    <source>
        <dbReference type="Pfam" id="PF24747"/>
    </source>
</evidence>
<dbReference type="Pfam" id="PF24747">
    <property type="entry name" value="Zn-ribbon_GIR1"/>
    <property type="match status" value="1"/>
</dbReference>
<proteinExistence type="predicted"/>
<dbReference type="Proteomes" id="UP000623129">
    <property type="component" value="Unassembled WGS sequence"/>
</dbReference>
<feature type="domain" description="GIR1-like zinc ribbon" evidence="2">
    <location>
        <begin position="77"/>
        <end position="110"/>
    </location>
</feature>
<name>A0A833VB73_9POAL</name>
<evidence type="ECO:0000256" key="1">
    <source>
        <dbReference type="SAM" id="MobiDB-lite"/>
    </source>
</evidence>
<dbReference type="EMBL" id="SWLB01000012">
    <property type="protein sequence ID" value="KAF3332036.1"/>
    <property type="molecule type" value="Genomic_DNA"/>
</dbReference>
<dbReference type="OrthoDB" id="1930194at2759"/>